<feature type="signal peptide" evidence="1">
    <location>
        <begin position="1"/>
        <end position="23"/>
    </location>
</feature>
<dbReference type="EMBL" id="WRXN01000011">
    <property type="protein sequence ID" value="MVT10995.1"/>
    <property type="molecule type" value="Genomic_DNA"/>
</dbReference>
<protein>
    <submittedName>
        <fullName evidence="3">T9SS type A sorting domain-containing protein</fullName>
    </submittedName>
</protein>
<dbReference type="InterPro" id="IPR026444">
    <property type="entry name" value="Secre_tail"/>
</dbReference>
<comment type="caution">
    <text evidence="3">The sequence shown here is derived from an EMBL/GenBank/DDBJ whole genome shotgun (WGS) entry which is preliminary data.</text>
</comment>
<organism evidence="3 4">
    <name type="scientific">Chitinophaga tropicalis</name>
    <dbReference type="NCBI Taxonomy" id="2683588"/>
    <lineage>
        <taxon>Bacteria</taxon>
        <taxon>Pseudomonadati</taxon>
        <taxon>Bacteroidota</taxon>
        <taxon>Chitinophagia</taxon>
        <taxon>Chitinophagales</taxon>
        <taxon>Chitinophagaceae</taxon>
        <taxon>Chitinophaga</taxon>
    </lineage>
</organism>
<reference evidence="3 4" key="1">
    <citation type="submission" date="2019-12" db="EMBL/GenBank/DDBJ databases">
        <title>Chitinophaga sp. strain ysch24 (GDMCC 1.1355), whole genome shotgun sequence.</title>
        <authorList>
            <person name="Zhang X."/>
        </authorList>
    </citation>
    <scope>NUCLEOTIDE SEQUENCE [LARGE SCALE GENOMIC DNA]</scope>
    <source>
        <strain evidence="4">ysch24</strain>
    </source>
</reference>
<proteinExistence type="predicted"/>
<dbReference type="Pfam" id="PF18962">
    <property type="entry name" value="Por_Secre_tail"/>
    <property type="match status" value="1"/>
</dbReference>
<keyword evidence="1" id="KW-0732">Signal</keyword>
<feature type="chain" id="PRO_5029911600" evidence="1">
    <location>
        <begin position="24"/>
        <end position="167"/>
    </location>
</feature>
<evidence type="ECO:0000259" key="2">
    <source>
        <dbReference type="Pfam" id="PF18962"/>
    </source>
</evidence>
<dbReference type="RefSeq" id="WP_157308424.1">
    <property type="nucleotide sequence ID" value="NZ_WRXN01000011.1"/>
</dbReference>
<feature type="domain" description="Secretion system C-terminal sorting" evidence="2">
    <location>
        <begin position="90"/>
        <end position="166"/>
    </location>
</feature>
<sequence>MYTIYKCMLLLCLVAGGIPAARAQLILNRQVNSNTGGTGLIGDLTFQYTVGDIAVSTLSKNAFIFTQGFQQPEELPPIDPGVKPIINMVLFPNPAATNVRIQFDMLSNNGVMLMIINSAGQLIYKDYRTYAAGKITIPFPVNHLPAGIYTVRLQAGGYLFQEKLIVQ</sequence>
<dbReference type="AlphaFoldDB" id="A0A7K1UAE0"/>
<accession>A0A7K1UAE0</accession>
<gene>
    <name evidence="3" type="ORF">GO493_22195</name>
</gene>
<evidence type="ECO:0000313" key="3">
    <source>
        <dbReference type="EMBL" id="MVT10995.1"/>
    </source>
</evidence>
<keyword evidence="4" id="KW-1185">Reference proteome</keyword>
<evidence type="ECO:0000256" key="1">
    <source>
        <dbReference type="SAM" id="SignalP"/>
    </source>
</evidence>
<evidence type="ECO:0000313" key="4">
    <source>
        <dbReference type="Proteomes" id="UP000461730"/>
    </source>
</evidence>
<name>A0A7K1UAE0_9BACT</name>
<dbReference type="NCBIfam" id="TIGR04183">
    <property type="entry name" value="Por_Secre_tail"/>
    <property type="match status" value="1"/>
</dbReference>
<dbReference type="Proteomes" id="UP000461730">
    <property type="component" value="Unassembled WGS sequence"/>
</dbReference>